<feature type="region of interest" description="Disordered" evidence="1">
    <location>
        <begin position="117"/>
        <end position="157"/>
    </location>
</feature>
<organism evidence="3 4">
    <name type="scientific">Coprinopsis marcescibilis</name>
    <name type="common">Agaric fungus</name>
    <name type="synonym">Psathyrella marcescibilis</name>
    <dbReference type="NCBI Taxonomy" id="230819"/>
    <lineage>
        <taxon>Eukaryota</taxon>
        <taxon>Fungi</taxon>
        <taxon>Dikarya</taxon>
        <taxon>Basidiomycota</taxon>
        <taxon>Agaricomycotina</taxon>
        <taxon>Agaricomycetes</taxon>
        <taxon>Agaricomycetidae</taxon>
        <taxon>Agaricales</taxon>
        <taxon>Agaricineae</taxon>
        <taxon>Psathyrellaceae</taxon>
        <taxon>Coprinopsis</taxon>
    </lineage>
</organism>
<dbReference type="STRING" id="230819.A0A5C3KKK3"/>
<accession>A0A5C3KKK3</accession>
<feature type="compositionally biased region" description="Polar residues" evidence="1">
    <location>
        <begin position="347"/>
        <end position="379"/>
    </location>
</feature>
<feature type="region of interest" description="Disordered" evidence="1">
    <location>
        <begin position="476"/>
        <end position="516"/>
    </location>
</feature>
<feature type="region of interest" description="Disordered" evidence="1">
    <location>
        <begin position="288"/>
        <end position="434"/>
    </location>
</feature>
<feature type="region of interest" description="Disordered" evidence="1">
    <location>
        <begin position="586"/>
        <end position="609"/>
    </location>
</feature>
<evidence type="ECO:0000256" key="2">
    <source>
        <dbReference type="SAM" id="SignalP"/>
    </source>
</evidence>
<feature type="signal peptide" evidence="2">
    <location>
        <begin position="1"/>
        <end position="27"/>
    </location>
</feature>
<dbReference type="Proteomes" id="UP000307440">
    <property type="component" value="Unassembled WGS sequence"/>
</dbReference>
<feature type="compositionally biased region" description="Low complexity" evidence="1">
    <location>
        <begin position="288"/>
        <end position="300"/>
    </location>
</feature>
<keyword evidence="4" id="KW-1185">Reference proteome</keyword>
<gene>
    <name evidence="3" type="ORF">FA15DRAFT_696918</name>
</gene>
<keyword evidence="2" id="KW-0732">Signal</keyword>
<dbReference type="AlphaFoldDB" id="A0A5C3KKK3"/>
<evidence type="ECO:0000256" key="1">
    <source>
        <dbReference type="SAM" id="MobiDB-lite"/>
    </source>
</evidence>
<feature type="compositionally biased region" description="Low complexity" evidence="1">
    <location>
        <begin position="482"/>
        <end position="516"/>
    </location>
</feature>
<evidence type="ECO:0000313" key="4">
    <source>
        <dbReference type="Proteomes" id="UP000307440"/>
    </source>
</evidence>
<dbReference type="OrthoDB" id="448399at2759"/>
<proteinExistence type="predicted"/>
<dbReference type="Gene3D" id="4.10.1060.10">
    <property type="entry name" value="Zinc finger, RanBP2-type"/>
    <property type="match status" value="1"/>
</dbReference>
<reference evidence="3 4" key="1">
    <citation type="journal article" date="2019" name="Nat. Ecol. Evol.">
        <title>Megaphylogeny resolves global patterns of mushroom evolution.</title>
        <authorList>
            <person name="Varga T."/>
            <person name="Krizsan K."/>
            <person name="Foldi C."/>
            <person name="Dima B."/>
            <person name="Sanchez-Garcia M."/>
            <person name="Sanchez-Ramirez S."/>
            <person name="Szollosi G.J."/>
            <person name="Szarkandi J.G."/>
            <person name="Papp V."/>
            <person name="Albert L."/>
            <person name="Andreopoulos W."/>
            <person name="Angelini C."/>
            <person name="Antonin V."/>
            <person name="Barry K.W."/>
            <person name="Bougher N.L."/>
            <person name="Buchanan P."/>
            <person name="Buyck B."/>
            <person name="Bense V."/>
            <person name="Catcheside P."/>
            <person name="Chovatia M."/>
            <person name="Cooper J."/>
            <person name="Damon W."/>
            <person name="Desjardin D."/>
            <person name="Finy P."/>
            <person name="Geml J."/>
            <person name="Haridas S."/>
            <person name="Hughes K."/>
            <person name="Justo A."/>
            <person name="Karasinski D."/>
            <person name="Kautmanova I."/>
            <person name="Kiss B."/>
            <person name="Kocsube S."/>
            <person name="Kotiranta H."/>
            <person name="LaButti K.M."/>
            <person name="Lechner B.E."/>
            <person name="Liimatainen K."/>
            <person name="Lipzen A."/>
            <person name="Lukacs Z."/>
            <person name="Mihaltcheva S."/>
            <person name="Morgado L.N."/>
            <person name="Niskanen T."/>
            <person name="Noordeloos M.E."/>
            <person name="Ohm R.A."/>
            <person name="Ortiz-Santana B."/>
            <person name="Ovrebo C."/>
            <person name="Racz N."/>
            <person name="Riley R."/>
            <person name="Savchenko A."/>
            <person name="Shiryaev A."/>
            <person name="Soop K."/>
            <person name="Spirin V."/>
            <person name="Szebenyi C."/>
            <person name="Tomsovsky M."/>
            <person name="Tulloss R.E."/>
            <person name="Uehling J."/>
            <person name="Grigoriev I.V."/>
            <person name="Vagvolgyi C."/>
            <person name="Papp T."/>
            <person name="Martin F.M."/>
            <person name="Miettinen O."/>
            <person name="Hibbett D.S."/>
            <person name="Nagy L.G."/>
        </authorList>
    </citation>
    <scope>NUCLEOTIDE SEQUENCE [LARGE SCALE GENOMIC DNA]</scope>
    <source>
        <strain evidence="3 4">CBS 121175</strain>
    </source>
</reference>
<feature type="compositionally biased region" description="Pro residues" evidence="1">
    <location>
        <begin position="124"/>
        <end position="133"/>
    </location>
</feature>
<feature type="chain" id="PRO_5022958300" description="RanBP2-type domain-containing protein" evidence="2">
    <location>
        <begin position="28"/>
        <end position="680"/>
    </location>
</feature>
<name>A0A5C3KKK3_COPMA</name>
<evidence type="ECO:0000313" key="3">
    <source>
        <dbReference type="EMBL" id="TFK20433.1"/>
    </source>
</evidence>
<dbReference type="EMBL" id="ML210300">
    <property type="protein sequence ID" value="TFK20433.1"/>
    <property type="molecule type" value="Genomic_DNA"/>
</dbReference>
<evidence type="ECO:0008006" key="5">
    <source>
        <dbReference type="Google" id="ProtNLM"/>
    </source>
</evidence>
<sequence>MLPPFFATHSRVVWVRVLLFAARFSLTGPLDCGFAPRGLSAPTPHVVVAATRKSAAVGAVGSLRDPRREVELEPFDKLARFIPLSTNPPNPKGSFRLGDWMFASMANTVYYSSAQPNHHLFDSAPPPAPPPRQQQPAVSHGPPPPPKPTHPILTPSGRAFAVGGKVQNVSSDPLSPCIMYWPDNEPLPEQGQIRPSNVVGVTYLANLILCQQPPILNTGNRGPISHQPGDWICQKCNYLNWRRRKCAFRRSLLETVSDAEGNGDSISAAVQAERIALLTQVLSQTHLAASNAPAPTTTTNKGLRSHSLTPPQVRRTAGTLNTDSYSGQSVAMGGGGDSGKTLYRSMSHLNLGNHPTGTGTHSATTPVQGFSSSPIYQTSGHHGQQQQQRNAFLHPVDGYGRQQQQQREREPSPLLYATGPGPASTGRGGLRAYSPLPPPRVAGFGNASTTGFNHGFGNADASLHAPAPLLPSFLVQTPPAPTRGGRTSVSSGSCVSEDSASSGGSGTTVSSSTDLSLSSFEGGGGAIPNATSKKPLGHASWTDLGPFGVKVDAGGYSDYEEMCYADGFVPGLQSVGGVGYVRPRMGSGSTDSSSVGSSSVASASTGGSSVASFGSIGDEYTAAKKTAPKNPSIWRMDGEELGSRGFTGAAGAIGSGKPGIVRESSREFVGGAAAGLPASA</sequence>
<feature type="compositionally biased region" description="Polar residues" evidence="1">
    <location>
        <begin position="318"/>
        <end position="329"/>
    </location>
</feature>
<protein>
    <recommendedName>
        <fullName evidence="5">RanBP2-type domain-containing protein</fullName>
    </recommendedName>
</protein>